<protein>
    <submittedName>
        <fullName evidence="1">Uncharacterized protein</fullName>
    </submittedName>
</protein>
<organism evidence="1 2">
    <name type="scientific">Streptomyces caniscabiei</name>
    <dbReference type="NCBI Taxonomy" id="2746961"/>
    <lineage>
        <taxon>Bacteria</taxon>
        <taxon>Bacillati</taxon>
        <taxon>Actinomycetota</taxon>
        <taxon>Actinomycetes</taxon>
        <taxon>Kitasatosporales</taxon>
        <taxon>Streptomycetaceae</taxon>
        <taxon>Streptomyces</taxon>
    </lineage>
</organism>
<accession>A0A927L111</accession>
<evidence type="ECO:0000313" key="2">
    <source>
        <dbReference type="Proteomes" id="UP000661025"/>
    </source>
</evidence>
<proteinExistence type="predicted"/>
<dbReference type="GeneID" id="79933722"/>
<sequence>MTGRTLPTVWCLTPDERDGKRCVWCGAELGDDAIPAGIAVGYWGAHNRSVAVYECAAHTPTAEPGDAT</sequence>
<name>A0A927L111_9ACTN</name>
<dbReference type="EMBL" id="JACYXT010000003">
    <property type="protein sequence ID" value="MBD9723427.1"/>
    <property type="molecule type" value="Genomic_DNA"/>
</dbReference>
<evidence type="ECO:0000313" key="1">
    <source>
        <dbReference type="EMBL" id="MBD9723427.1"/>
    </source>
</evidence>
<dbReference type="Proteomes" id="UP000661025">
    <property type="component" value="Unassembled WGS sequence"/>
</dbReference>
<comment type="caution">
    <text evidence="1">The sequence shown here is derived from an EMBL/GenBank/DDBJ whole genome shotgun (WGS) entry which is preliminary data.</text>
</comment>
<dbReference type="AlphaFoldDB" id="A0A927L111"/>
<reference evidence="1" key="1">
    <citation type="submission" date="2020-09" db="EMBL/GenBank/DDBJ databases">
        <title>Streptomyces canutascabiei sp. nov., which causes potato common scab and is distributed across the world.</title>
        <authorList>
            <person name="Nguyen H.P."/>
            <person name="Weisberg A.J."/>
            <person name="Chang J.H."/>
            <person name="Clarke C.R."/>
        </authorList>
    </citation>
    <scope>NUCLEOTIDE SEQUENCE</scope>
    <source>
        <strain evidence="1">ID-01-6.2a</strain>
    </source>
</reference>
<gene>
    <name evidence="1" type="ORF">IHE70_09255</name>
</gene>
<dbReference type="RefSeq" id="WP_192360281.1">
    <property type="nucleotide sequence ID" value="NZ_CP119182.1"/>
</dbReference>